<dbReference type="InterPro" id="IPR002792">
    <property type="entry name" value="TRAM_dom"/>
</dbReference>
<dbReference type="AlphaFoldDB" id="G9BAL0"/>
<feature type="domain" description="TRAM" evidence="1">
    <location>
        <begin position="10"/>
        <end position="75"/>
    </location>
</feature>
<organism evidence="2">
    <name type="scientific">uncultured marine crenarchaeote E6-3G</name>
    <dbReference type="NCBI Taxonomy" id="907719"/>
    <lineage>
        <taxon>Archaea</taxon>
        <taxon>Candidatus Bathyarchaeota</taxon>
        <taxon>environmental samples</taxon>
    </lineage>
</organism>
<gene>
    <name evidence="2" type="ORF">E6-3G_11</name>
</gene>
<dbReference type="EMBL" id="HQ214610">
    <property type="protein sequence ID" value="ADP09426.1"/>
    <property type="molecule type" value="Genomic_DNA"/>
</dbReference>
<reference evidence="2" key="1">
    <citation type="journal article" date="2012" name="Environ. Microbiol.">
        <title>Genetic structure of three fosmid-fragments encoding 16S rRNA genes of the Miscellaneous Crenarchaeotic Group (MCG): implications for physiology and evolution of marine sedimentary archaea.</title>
        <authorList>
            <person name="Li P.Y."/>
            <person name="Xie B.B."/>
            <person name="Zhang X.Y."/>
            <person name="Qin Q.L."/>
            <person name="Dang H.Y."/>
            <person name="Wang X.M."/>
            <person name="Chen X.L."/>
            <person name="Yu J."/>
            <person name="Zhang Y.Z."/>
        </authorList>
    </citation>
    <scope>NUCLEOTIDE SEQUENCE</scope>
</reference>
<proteinExistence type="predicted"/>
<accession>G9BAL0</accession>
<evidence type="ECO:0000259" key="1">
    <source>
        <dbReference type="PROSITE" id="PS50926"/>
    </source>
</evidence>
<sequence>MYNAEIKQEEVSLGEEMDILVLKGKGDSIISRMKDGRVILFNRENPIFPELRPGVMVNSKVSFIAQNYIIVDPVSPPDTGVNAIKLGLDMVSESDNWEMAIISQAILYLIEQLEEL</sequence>
<name>G9BAL0_9ARCH</name>
<dbReference type="PROSITE" id="PS50926">
    <property type="entry name" value="TRAM"/>
    <property type="match status" value="1"/>
</dbReference>
<protein>
    <recommendedName>
        <fullName evidence="1">TRAM domain-containing protein</fullName>
    </recommendedName>
</protein>
<evidence type="ECO:0000313" key="2">
    <source>
        <dbReference type="EMBL" id="ADP09426.1"/>
    </source>
</evidence>